<reference evidence="1 2" key="1">
    <citation type="journal article" date="2010" name="Nature">
        <title>Genome sequencing and analysis of the model grass Brachypodium distachyon.</title>
        <authorList>
            <consortium name="International Brachypodium Initiative"/>
        </authorList>
    </citation>
    <scope>NUCLEOTIDE SEQUENCE [LARGE SCALE GENOMIC DNA]</scope>
    <source>
        <strain evidence="1 2">Bd21</strain>
    </source>
</reference>
<organism evidence="1">
    <name type="scientific">Brachypodium distachyon</name>
    <name type="common">Purple false brome</name>
    <name type="synonym">Trachynia distachya</name>
    <dbReference type="NCBI Taxonomy" id="15368"/>
    <lineage>
        <taxon>Eukaryota</taxon>
        <taxon>Viridiplantae</taxon>
        <taxon>Streptophyta</taxon>
        <taxon>Embryophyta</taxon>
        <taxon>Tracheophyta</taxon>
        <taxon>Spermatophyta</taxon>
        <taxon>Magnoliopsida</taxon>
        <taxon>Liliopsida</taxon>
        <taxon>Poales</taxon>
        <taxon>Poaceae</taxon>
        <taxon>BOP clade</taxon>
        <taxon>Pooideae</taxon>
        <taxon>Stipodae</taxon>
        <taxon>Brachypodieae</taxon>
        <taxon>Brachypodium</taxon>
    </lineage>
</organism>
<dbReference type="EMBL" id="CM000881">
    <property type="protein sequence ID" value="PNT73300.1"/>
    <property type="molecule type" value="Genomic_DNA"/>
</dbReference>
<evidence type="ECO:0000313" key="2">
    <source>
        <dbReference type="EnsemblPlants" id="PNT73300"/>
    </source>
</evidence>
<reference evidence="2" key="3">
    <citation type="submission" date="2018-08" db="UniProtKB">
        <authorList>
            <consortium name="EnsemblPlants"/>
        </authorList>
    </citation>
    <scope>IDENTIFICATION</scope>
    <source>
        <strain evidence="2">cv. Bd21</strain>
    </source>
</reference>
<dbReference type="AlphaFoldDB" id="A0A2K2DGA6"/>
<reference evidence="1" key="2">
    <citation type="submission" date="2017-06" db="EMBL/GenBank/DDBJ databases">
        <title>WGS assembly of Brachypodium distachyon.</title>
        <authorList>
            <consortium name="The International Brachypodium Initiative"/>
            <person name="Lucas S."/>
            <person name="Harmon-Smith M."/>
            <person name="Lail K."/>
            <person name="Tice H."/>
            <person name="Grimwood J."/>
            <person name="Bruce D."/>
            <person name="Barry K."/>
            <person name="Shu S."/>
            <person name="Lindquist E."/>
            <person name="Wang M."/>
            <person name="Pitluck S."/>
            <person name="Vogel J.P."/>
            <person name="Garvin D.F."/>
            <person name="Mockler T.C."/>
            <person name="Schmutz J."/>
            <person name="Rokhsar D."/>
            <person name="Bevan M.W."/>
        </authorList>
    </citation>
    <scope>NUCLEOTIDE SEQUENCE</scope>
    <source>
        <strain evidence="1">Bd21</strain>
    </source>
</reference>
<keyword evidence="3" id="KW-1185">Reference proteome</keyword>
<dbReference type="EnsemblPlants" id="PNT73300">
    <property type="protein sequence ID" value="PNT73300"/>
    <property type="gene ID" value="BRADI_2g56806v3"/>
</dbReference>
<dbReference type="Proteomes" id="UP000008810">
    <property type="component" value="Chromosome 2"/>
</dbReference>
<dbReference type="Gramene" id="PNT73300">
    <property type="protein sequence ID" value="PNT73300"/>
    <property type="gene ID" value="BRADI_2g56806v3"/>
</dbReference>
<dbReference type="InParanoid" id="A0A2K2DGA6"/>
<evidence type="ECO:0000313" key="1">
    <source>
        <dbReference type="EMBL" id="PNT73300.1"/>
    </source>
</evidence>
<proteinExistence type="predicted"/>
<name>A0A2K2DGA6_BRADI</name>
<protein>
    <submittedName>
        <fullName evidence="1 2">Uncharacterized protein</fullName>
    </submittedName>
</protein>
<evidence type="ECO:0000313" key="3">
    <source>
        <dbReference type="Proteomes" id="UP000008810"/>
    </source>
</evidence>
<gene>
    <name evidence="1" type="ORF">BRADI_2g56806v3</name>
</gene>
<sequence length="89" mass="9751">MCGRLASRFTARSRLANNDWGQQRIHRRSSSGISNEWRDDKFEASASLFLVVAARGQDVHTVGLRAGGRALDPAECDPGRETKQPLAAV</sequence>
<accession>A0A2K2DGA6</accession>